<organism evidence="1 2">
    <name type="scientific">Metamycoplasma cloacale</name>
    <dbReference type="NCBI Taxonomy" id="92401"/>
    <lineage>
        <taxon>Bacteria</taxon>
        <taxon>Bacillati</taxon>
        <taxon>Mycoplasmatota</taxon>
        <taxon>Mycoplasmoidales</taxon>
        <taxon>Metamycoplasmataceae</taxon>
        <taxon>Metamycoplasma</taxon>
    </lineage>
</organism>
<keyword evidence="2" id="KW-1185">Reference proteome</keyword>
<dbReference type="EMBL" id="CP030103">
    <property type="protein sequence ID" value="AWX42669.1"/>
    <property type="molecule type" value="Genomic_DNA"/>
</dbReference>
<evidence type="ECO:0000313" key="2">
    <source>
        <dbReference type="Proteomes" id="UP000249865"/>
    </source>
</evidence>
<accession>A0A2Z4LLT0</accession>
<dbReference type="RefSeq" id="WP_029329897.1">
    <property type="nucleotide sequence ID" value="NZ_CP030103.1"/>
</dbReference>
<dbReference type="AlphaFoldDB" id="A0A2Z4LLT0"/>
<evidence type="ECO:0000313" key="1">
    <source>
        <dbReference type="EMBL" id="AWX42669.1"/>
    </source>
</evidence>
<protein>
    <submittedName>
        <fullName evidence="1">Uncharacterized protein</fullName>
    </submittedName>
</protein>
<dbReference type="KEGG" id="mclo:DK849_01080"/>
<sequence>MICTRLLMLIPNHTDYNVFPLMRTTEYTIYIKVSNVQHDNEIKACELTKLSSYDIEKKYDELYLIDNEFFITENKIYDKFVSDKLVWNYGNESLNYHNSALQKHLLEILLSHLTGENQSYSLIAMLDSAKGPEPMHIYCDKQLAYDEMTKVLKEDGGKLKFSTIQASNVLDNTIPIVLENMELGTTKHYLSNILGAFVIKAIEYIKEKQEK</sequence>
<name>A0A2Z4LLT0_9BACT</name>
<gene>
    <name evidence="1" type="ORF">DK849_01080</name>
</gene>
<reference evidence="2" key="1">
    <citation type="submission" date="2018-06" db="EMBL/GenBank/DDBJ databases">
        <title>Complete genome sequences of Mycoplasma anatis, M. anseris and M. cloacale type strains.</title>
        <authorList>
            <person name="Grozner D."/>
            <person name="Forro B."/>
            <person name="Sulyok K.M."/>
            <person name="Marton S."/>
            <person name="Kreizinger Z."/>
            <person name="Banyai K."/>
            <person name="Gyuranecz M."/>
        </authorList>
    </citation>
    <scope>NUCLEOTIDE SEQUENCE [LARGE SCALE GENOMIC DNA]</scope>
    <source>
        <strain evidence="2">NCTC 10199</strain>
    </source>
</reference>
<dbReference type="Proteomes" id="UP000249865">
    <property type="component" value="Chromosome"/>
</dbReference>
<dbReference type="OrthoDB" id="398692at2"/>
<proteinExistence type="predicted"/>